<dbReference type="PROSITE" id="PS50127">
    <property type="entry name" value="UBC_2"/>
    <property type="match status" value="1"/>
</dbReference>
<protein>
    <recommendedName>
        <fullName evidence="1">UBC core domain-containing protein</fullName>
    </recommendedName>
</protein>
<dbReference type="InterPro" id="IPR016135">
    <property type="entry name" value="UBQ-conjugating_enzyme/RWD"/>
</dbReference>
<reference evidence="2" key="1">
    <citation type="submission" date="2022-06" db="EMBL/GenBank/DDBJ databases">
        <title>Uncovering the hologenomic basis of an extraordinary plant invasion.</title>
        <authorList>
            <person name="Bieker V.C."/>
            <person name="Martin M.D."/>
            <person name="Gilbert T."/>
            <person name="Hodgins K."/>
            <person name="Battlay P."/>
            <person name="Petersen B."/>
            <person name="Wilson J."/>
        </authorList>
    </citation>
    <scope>NUCLEOTIDE SEQUENCE</scope>
    <source>
        <strain evidence="2">AA19_3_7</strain>
        <tissue evidence="2">Leaf</tissue>
    </source>
</reference>
<proteinExistence type="predicted"/>
<evidence type="ECO:0000313" key="2">
    <source>
        <dbReference type="EMBL" id="KAI7749179.1"/>
    </source>
</evidence>
<accession>A0AAD5CY73</accession>
<evidence type="ECO:0000259" key="1">
    <source>
        <dbReference type="PROSITE" id="PS50127"/>
    </source>
</evidence>
<dbReference type="Gene3D" id="3.10.110.10">
    <property type="entry name" value="Ubiquitin Conjugating Enzyme"/>
    <property type="match status" value="1"/>
</dbReference>
<dbReference type="Pfam" id="PF00179">
    <property type="entry name" value="UQ_con"/>
    <property type="match status" value="1"/>
</dbReference>
<evidence type="ECO:0000313" key="3">
    <source>
        <dbReference type="Proteomes" id="UP001206925"/>
    </source>
</evidence>
<name>A0AAD5CY73_AMBAR</name>
<dbReference type="SUPFAM" id="SSF54495">
    <property type="entry name" value="UBC-like"/>
    <property type="match status" value="1"/>
</dbReference>
<comment type="caution">
    <text evidence="2">The sequence shown here is derived from an EMBL/GenBank/DDBJ whole genome shotgun (WGS) entry which is preliminary data.</text>
</comment>
<dbReference type="InterPro" id="IPR000608">
    <property type="entry name" value="UBC"/>
</dbReference>
<feature type="domain" description="UBC core" evidence="1">
    <location>
        <begin position="1"/>
        <end position="90"/>
    </location>
</feature>
<dbReference type="AlphaFoldDB" id="A0AAD5CY73"/>
<organism evidence="2 3">
    <name type="scientific">Ambrosia artemisiifolia</name>
    <name type="common">Common ragweed</name>
    <dbReference type="NCBI Taxonomy" id="4212"/>
    <lineage>
        <taxon>Eukaryota</taxon>
        <taxon>Viridiplantae</taxon>
        <taxon>Streptophyta</taxon>
        <taxon>Embryophyta</taxon>
        <taxon>Tracheophyta</taxon>
        <taxon>Spermatophyta</taxon>
        <taxon>Magnoliopsida</taxon>
        <taxon>eudicotyledons</taxon>
        <taxon>Gunneridae</taxon>
        <taxon>Pentapetalae</taxon>
        <taxon>asterids</taxon>
        <taxon>campanulids</taxon>
        <taxon>Asterales</taxon>
        <taxon>Asteraceae</taxon>
        <taxon>Asteroideae</taxon>
        <taxon>Heliantheae alliance</taxon>
        <taxon>Heliantheae</taxon>
        <taxon>Ambrosia</taxon>
    </lineage>
</organism>
<keyword evidence="3" id="KW-1185">Reference proteome</keyword>
<gene>
    <name evidence="2" type="ORF">M8C21_028234</name>
</gene>
<sequence length="117" mass="13642">MIKREREGRFESNVDMHPNISHQTGAIRMSALTKDWTPTMGLKSVLIALQALLLEPDLSEPLEEDVANHYRDYPHYFMSWARQCTEKYAKDCYPLPKTKISGTRISRMPKRLDDFVL</sequence>
<dbReference type="EMBL" id="JAMZMK010006396">
    <property type="protein sequence ID" value="KAI7749179.1"/>
    <property type="molecule type" value="Genomic_DNA"/>
</dbReference>
<dbReference type="Proteomes" id="UP001206925">
    <property type="component" value="Unassembled WGS sequence"/>
</dbReference>